<sequence length="219" mass="23289">MKNKIQLGLIVVLSLMMAACATKPVNYDYTAYKASKPKSILVLPPVNQSPDVNAGISMLSLATRPLAEAGYYVMPVALVSETFKQNGVTVADDAQNIPFSKLHDIFGADAALYVSIKKYGTSYRIIDSVVEVSADAKLVDLRSGTTLWQGSAQASSAENQNNSGGGLIGMLVNAAINQIVHNLADHSHDIAAITSNRLLSYGHPGGLLYGPYNPKYGTD</sequence>
<dbReference type="EMBL" id="CP022115">
    <property type="protein sequence ID" value="ASJ23598.1"/>
    <property type="molecule type" value="Genomic_DNA"/>
</dbReference>
<accession>A0A248LFM2</accession>
<dbReference type="Proteomes" id="UP001200247">
    <property type="component" value="Unassembled WGS sequence"/>
</dbReference>
<evidence type="ECO:0000313" key="3">
    <source>
        <dbReference type="EMBL" id="MCG9024505.1"/>
    </source>
</evidence>
<dbReference type="AlphaFoldDB" id="A0A248LFM2"/>
<reference evidence="4" key="2">
    <citation type="submission" date="2017-06" db="EMBL/GenBank/DDBJ databases">
        <title>Whole genome sequence of Laribacter hongkongensis LHGZ1.</title>
        <authorList>
            <person name="Chen D."/>
            <person name="Wu H."/>
            <person name="Chen J."/>
        </authorList>
    </citation>
    <scope>NUCLEOTIDE SEQUENCE [LARGE SCALE GENOMIC DNA]</scope>
    <source>
        <strain evidence="4">LHGZ1</strain>
    </source>
</reference>
<dbReference type="Proteomes" id="UP000197424">
    <property type="component" value="Chromosome"/>
</dbReference>
<evidence type="ECO:0000256" key="1">
    <source>
        <dbReference type="SAM" id="SignalP"/>
    </source>
</evidence>
<reference evidence="2" key="1">
    <citation type="journal article" date="2017" name="J. Antimicrob. Chemother.">
        <title>Emergence and genomic analysis of MDR Laribacter hongkongensis strain HLGZ1 from Guangzhou, China.</title>
        <authorList>
            <person name="Wu H.K."/>
            <person name="Chen J.H."/>
            <person name="Yang L."/>
            <person name="Li A.R."/>
            <person name="Su D.H."/>
            <person name="Lin Y.P."/>
            <person name="Chen D.Q."/>
        </authorList>
    </citation>
    <scope>NUCLEOTIDE SEQUENCE</scope>
    <source>
        <strain evidence="2">HLGZ1</strain>
    </source>
</reference>
<proteinExistence type="predicted"/>
<dbReference type="EMBL" id="JAJAXM010000002">
    <property type="protein sequence ID" value="MCG9024505.1"/>
    <property type="molecule type" value="Genomic_DNA"/>
</dbReference>
<feature type="signal peptide" evidence="1">
    <location>
        <begin position="1"/>
        <end position="21"/>
    </location>
</feature>
<protein>
    <submittedName>
        <fullName evidence="3">DUF799 domain-containing protein</fullName>
    </submittedName>
    <submittedName>
        <fullName evidence="2">Lipoprotein</fullName>
    </submittedName>
</protein>
<reference evidence="2" key="3">
    <citation type="submission" date="2017-06" db="EMBL/GenBank/DDBJ databases">
        <authorList>
            <person name="Kim H.J."/>
            <person name="Triplett B.A."/>
        </authorList>
    </citation>
    <scope>NUCLEOTIDE SEQUENCE</scope>
    <source>
        <strain evidence="2">HLGZ1</strain>
    </source>
</reference>
<name>A0A248LFM2_9NEIS</name>
<evidence type="ECO:0000313" key="2">
    <source>
        <dbReference type="EMBL" id="ASJ23598.1"/>
    </source>
</evidence>
<evidence type="ECO:0000313" key="5">
    <source>
        <dbReference type="Proteomes" id="UP001200247"/>
    </source>
</evidence>
<feature type="chain" id="PRO_5044379145" evidence="1">
    <location>
        <begin position="22"/>
        <end position="219"/>
    </location>
</feature>
<reference evidence="3 5" key="4">
    <citation type="submission" date="2021-10" db="EMBL/GenBank/DDBJ databases">
        <title>Whole-genome sequencing analysis of Laribacter hongkongensis: virulence gene profiles, carbohydrate-active enzyme prediction, and antimicrobial resistance characterization.</title>
        <authorList>
            <person name="Yuan P."/>
            <person name="Zhan Y."/>
            <person name="Chen D."/>
        </authorList>
    </citation>
    <scope>NUCLEOTIDE SEQUENCE [LARGE SCALE GENOMIC DNA]</scope>
    <source>
        <strain evidence="3 5">W67</strain>
    </source>
</reference>
<evidence type="ECO:0000313" key="4">
    <source>
        <dbReference type="Proteomes" id="UP000197424"/>
    </source>
</evidence>
<dbReference type="OrthoDB" id="1014694at2"/>
<dbReference type="InterPro" id="IPR008517">
    <property type="entry name" value="GNA1162-like"/>
</dbReference>
<dbReference type="Pfam" id="PF05643">
    <property type="entry name" value="GNA1162-like"/>
    <property type="match status" value="1"/>
</dbReference>
<organism evidence="2 4">
    <name type="scientific">Laribacter hongkongensis</name>
    <dbReference type="NCBI Taxonomy" id="168471"/>
    <lineage>
        <taxon>Bacteria</taxon>
        <taxon>Pseudomonadati</taxon>
        <taxon>Pseudomonadota</taxon>
        <taxon>Betaproteobacteria</taxon>
        <taxon>Neisseriales</taxon>
        <taxon>Aquaspirillaceae</taxon>
        <taxon>Laribacter</taxon>
    </lineage>
</organism>
<gene>
    <name evidence="3" type="ORF">LH440_01035</name>
    <name evidence="2" type="ORF">LHGZ1_0767</name>
</gene>
<dbReference type="Gene3D" id="3.40.50.10610">
    <property type="entry name" value="ABC-type transport auxiliary lipoprotein component"/>
    <property type="match status" value="1"/>
</dbReference>
<dbReference type="RefSeq" id="WP_088860186.1">
    <property type="nucleotide sequence ID" value="NZ_CP022115.1"/>
</dbReference>
<dbReference type="PROSITE" id="PS51257">
    <property type="entry name" value="PROKAR_LIPOPROTEIN"/>
    <property type="match status" value="1"/>
</dbReference>
<keyword evidence="2" id="KW-0449">Lipoprotein</keyword>
<keyword evidence="1" id="KW-0732">Signal</keyword>